<proteinExistence type="predicted"/>
<sequence>MSDQEEAQPACVVEIAETGDVLLVTGPEKLTLRVQSLILKATSKVFATMLAPTWTKNHETPSPDKPMEMLFPEDNGTSLQYICAVTHSRGQMIPENLSPQDILDIAIVADKYDFIDALEMANRSWLRVCEKDEAGNMALMAAAYMFRNAQAFRQISKALALDYAGSYLNIYTETIEEILDWRVMG</sequence>
<dbReference type="EMBL" id="JAOPJF010000022">
    <property type="protein sequence ID" value="KAK1145669.1"/>
    <property type="molecule type" value="Genomic_DNA"/>
</dbReference>
<evidence type="ECO:0000313" key="2">
    <source>
        <dbReference type="Proteomes" id="UP001177260"/>
    </source>
</evidence>
<protein>
    <submittedName>
        <fullName evidence="1">Uncharacterized protein</fullName>
    </submittedName>
</protein>
<evidence type="ECO:0000313" key="1">
    <source>
        <dbReference type="EMBL" id="KAK1145669.1"/>
    </source>
</evidence>
<organism evidence="1 2">
    <name type="scientific">Aspergillus melleus</name>
    <dbReference type="NCBI Taxonomy" id="138277"/>
    <lineage>
        <taxon>Eukaryota</taxon>
        <taxon>Fungi</taxon>
        <taxon>Dikarya</taxon>
        <taxon>Ascomycota</taxon>
        <taxon>Pezizomycotina</taxon>
        <taxon>Eurotiomycetes</taxon>
        <taxon>Eurotiomycetidae</taxon>
        <taxon>Eurotiales</taxon>
        <taxon>Aspergillaceae</taxon>
        <taxon>Aspergillus</taxon>
        <taxon>Aspergillus subgen. Circumdati</taxon>
    </lineage>
</organism>
<dbReference type="Proteomes" id="UP001177260">
    <property type="component" value="Unassembled WGS sequence"/>
</dbReference>
<comment type="caution">
    <text evidence="1">The sequence shown here is derived from an EMBL/GenBank/DDBJ whole genome shotgun (WGS) entry which is preliminary data.</text>
</comment>
<keyword evidence="2" id="KW-1185">Reference proteome</keyword>
<gene>
    <name evidence="1" type="ORF">N8T08_003905</name>
</gene>
<name>A0ACC3B6P5_9EURO</name>
<reference evidence="1 2" key="1">
    <citation type="journal article" date="2023" name="ACS Omega">
        <title>Identification of the Neoaspergillic Acid Biosynthesis Gene Cluster by Establishing an In Vitro CRISPR-Ribonucleoprotein Genetic System in Aspergillus melleus.</title>
        <authorList>
            <person name="Yuan B."/>
            <person name="Grau M.F."/>
            <person name="Murata R.M."/>
            <person name="Torok T."/>
            <person name="Venkateswaran K."/>
            <person name="Stajich J.E."/>
            <person name="Wang C.C.C."/>
        </authorList>
    </citation>
    <scope>NUCLEOTIDE SEQUENCE [LARGE SCALE GENOMIC DNA]</scope>
    <source>
        <strain evidence="1 2">IMV 1140</strain>
    </source>
</reference>
<accession>A0ACC3B6P5</accession>